<dbReference type="EMBL" id="CM000639">
    <property type="protein sequence ID" value="EED95346.1"/>
    <property type="molecule type" value="Genomic_DNA"/>
</dbReference>
<feature type="compositionally biased region" description="Basic and acidic residues" evidence="1">
    <location>
        <begin position="177"/>
        <end position="197"/>
    </location>
</feature>
<name>B8BUU3_THAPS</name>
<reference evidence="2 3" key="1">
    <citation type="journal article" date="2004" name="Science">
        <title>The genome of the diatom Thalassiosira pseudonana: ecology, evolution, and metabolism.</title>
        <authorList>
            <person name="Armbrust E.V."/>
            <person name="Berges J.A."/>
            <person name="Bowler C."/>
            <person name="Green B.R."/>
            <person name="Martinez D."/>
            <person name="Putnam N.H."/>
            <person name="Zhou S."/>
            <person name="Allen A.E."/>
            <person name="Apt K.E."/>
            <person name="Bechner M."/>
            <person name="Brzezinski M.A."/>
            <person name="Chaal B.K."/>
            <person name="Chiovitti A."/>
            <person name="Davis A.K."/>
            <person name="Demarest M.S."/>
            <person name="Detter J.C."/>
            <person name="Glavina T."/>
            <person name="Goodstein D."/>
            <person name="Hadi M.Z."/>
            <person name="Hellsten U."/>
            <person name="Hildebrand M."/>
            <person name="Jenkins B.D."/>
            <person name="Jurka J."/>
            <person name="Kapitonov V.V."/>
            <person name="Kroger N."/>
            <person name="Lau W.W."/>
            <person name="Lane T.W."/>
            <person name="Larimer F.W."/>
            <person name="Lippmeier J.C."/>
            <person name="Lucas S."/>
            <person name="Medina M."/>
            <person name="Montsant A."/>
            <person name="Obornik M."/>
            <person name="Parker M.S."/>
            <person name="Palenik B."/>
            <person name="Pazour G.J."/>
            <person name="Richardson P.M."/>
            <person name="Rynearson T.A."/>
            <person name="Saito M.A."/>
            <person name="Schwartz D.C."/>
            <person name="Thamatrakoln K."/>
            <person name="Valentin K."/>
            <person name="Vardi A."/>
            <person name="Wilkerson F.P."/>
            <person name="Rokhsar D.S."/>
        </authorList>
    </citation>
    <scope>NUCLEOTIDE SEQUENCE [LARGE SCALE GENOMIC DNA]</scope>
    <source>
        <strain evidence="2 3">CCMP1335</strain>
    </source>
</reference>
<dbReference type="KEGG" id="tps:THAPSDRAFT_2600"/>
<dbReference type="AlphaFoldDB" id="B8BUU3"/>
<dbReference type="Proteomes" id="UP000001449">
    <property type="component" value="Chromosome 2"/>
</dbReference>
<accession>B8BUU3</accession>
<dbReference type="HOGENOM" id="CLU_520259_0_0_1"/>
<dbReference type="Gene3D" id="3.30.710.10">
    <property type="entry name" value="Potassium Channel Kv1.1, Chain A"/>
    <property type="match status" value="1"/>
</dbReference>
<feature type="region of interest" description="Disordered" evidence="1">
    <location>
        <begin position="23"/>
        <end position="53"/>
    </location>
</feature>
<sequence length="524" mass="60285">MASHHRLDYSRIAGLPTIIATSHQYDTSPDRRGAQGGTAATSMETSPLPSEQYSPMDIVMRQQHQRKYVDNHCQHTVDVGPPSQFQQHHQQYRRKHKGHNHHRRSETKHHETSSQRRHTLTWRMDPSNSMSDFCLTIIGVSDKDALKQTNNTRKRSSRKRRDKWNVEGLFLDMSASEDDRNDVQQEEDLKQQRQRDAATSRYYLVRKQYHLHKVNLAVGPRSCDYFTHLFQKKQHKEHSEEGTIRHSIEVPMSCLDAIPAMFDHLYDTTNDKVNVTAETAVSLRHLATLFGNRSLFDSATDFIQQDLSSETAITYLLHSDLFRQKKLSNVCINICAQEFHALKIRSLAMLPPYLMERILYSKHFRGDDRYNNAVCAKVAAYCRCQETNIDGRMLLALTDFRVMPEICPEEALFFIKFMIALGMDLEDDSEKDPHNLSNGGRMFYERCVDAASSVVRGVIDSLCHTNGLLPPDIGDSTRMPTVYTRKNKMISADYSQLPSQVKVDLLEYALAKQRRGLGMEECSI</sequence>
<evidence type="ECO:0000313" key="2">
    <source>
        <dbReference type="EMBL" id="EED95346.1"/>
    </source>
</evidence>
<proteinExistence type="predicted"/>
<feature type="compositionally biased region" description="Polar residues" evidence="1">
    <location>
        <begin position="38"/>
        <end position="53"/>
    </location>
</feature>
<dbReference type="eggNOG" id="ENOG502SEXR">
    <property type="taxonomic scope" value="Eukaryota"/>
</dbReference>
<reference evidence="2 3" key="2">
    <citation type="journal article" date="2008" name="Nature">
        <title>The Phaeodactylum genome reveals the evolutionary history of diatom genomes.</title>
        <authorList>
            <person name="Bowler C."/>
            <person name="Allen A.E."/>
            <person name="Badger J.H."/>
            <person name="Grimwood J."/>
            <person name="Jabbari K."/>
            <person name="Kuo A."/>
            <person name="Maheswari U."/>
            <person name="Martens C."/>
            <person name="Maumus F."/>
            <person name="Otillar R.P."/>
            <person name="Rayko E."/>
            <person name="Salamov A."/>
            <person name="Vandepoele K."/>
            <person name="Beszteri B."/>
            <person name="Gruber A."/>
            <person name="Heijde M."/>
            <person name="Katinka M."/>
            <person name="Mock T."/>
            <person name="Valentin K."/>
            <person name="Verret F."/>
            <person name="Berges J.A."/>
            <person name="Brownlee C."/>
            <person name="Cadoret J.P."/>
            <person name="Chiovitti A."/>
            <person name="Choi C.J."/>
            <person name="Coesel S."/>
            <person name="De Martino A."/>
            <person name="Detter J.C."/>
            <person name="Durkin C."/>
            <person name="Falciatore A."/>
            <person name="Fournet J."/>
            <person name="Haruta M."/>
            <person name="Huysman M.J."/>
            <person name="Jenkins B.D."/>
            <person name="Jiroutova K."/>
            <person name="Jorgensen R.E."/>
            <person name="Joubert Y."/>
            <person name="Kaplan A."/>
            <person name="Kroger N."/>
            <person name="Kroth P.G."/>
            <person name="La Roche J."/>
            <person name="Lindquist E."/>
            <person name="Lommer M."/>
            <person name="Martin-Jezequel V."/>
            <person name="Lopez P.J."/>
            <person name="Lucas S."/>
            <person name="Mangogna M."/>
            <person name="McGinnis K."/>
            <person name="Medlin L.K."/>
            <person name="Montsant A."/>
            <person name="Oudot-Le Secq M.P."/>
            <person name="Napoli C."/>
            <person name="Obornik M."/>
            <person name="Parker M.S."/>
            <person name="Petit J.L."/>
            <person name="Porcel B.M."/>
            <person name="Poulsen N."/>
            <person name="Robison M."/>
            <person name="Rychlewski L."/>
            <person name="Rynearson T.A."/>
            <person name="Schmutz J."/>
            <person name="Shapiro H."/>
            <person name="Siaut M."/>
            <person name="Stanley M."/>
            <person name="Sussman M.R."/>
            <person name="Taylor A.R."/>
            <person name="Vardi A."/>
            <person name="von Dassow P."/>
            <person name="Vyverman W."/>
            <person name="Willis A."/>
            <person name="Wyrwicz L.S."/>
            <person name="Rokhsar D.S."/>
            <person name="Weissenbach J."/>
            <person name="Armbrust E.V."/>
            <person name="Green B.R."/>
            <person name="Van de Peer Y."/>
            <person name="Grigoriev I.V."/>
        </authorList>
    </citation>
    <scope>NUCLEOTIDE SEQUENCE [LARGE SCALE GENOMIC DNA]</scope>
    <source>
        <strain evidence="2 3">CCMP1335</strain>
    </source>
</reference>
<protein>
    <recommendedName>
        <fullName evidence="4">BTB domain-containing protein</fullName>
    </recommendedName>
</protein>
<dbReference type="InParanoid" id="B8BUU3"/>
<dbReference type="GeneID" id="7443037"/>
<feature type="region of interest" description="Disordered" evidence="1">
    <location>
        <begin position="175"/>
        <end position="197"/>
    </location>
</feature>
<organism evidence="2 3">
    <name type="scientific">Thalassiosira pseudonana</name>
    <name type="common">Marine diatom</name>
    <name type="synonym">Cyclotella nana</name>
    <dbReference type="NCBI Taxonomy" id="35128"/>
    <lineage>
        <taxon>Eukaryota</taxon>
        <taxon>Sar</taxon>
        <taxon>Stramenopiles</taxon>
        <taxon>Ochrophyta</taxon>
        <taxon>Bacillariophyta</taxon>
        <taxon>Coscinodiscophyceae</taxon>
        <taxon>Thalassiosirophycidae</taxon>
        <taxon>Thalassiosirales</taxon>
        <taxon>Thalassiosiraceae</taxon>
        <taxon>Thalassiosira</taxon>
    </lineage>
</organism>
<gene>
    <name evidence="2" type="ORF">THAPSDRAFT_2600</name>
</gene>
<evidence type="ECO:0000313" key="3">
    <source>
        <dbReference type="Proteomes" id="UP000001449"/>
    </source>
</evidence>
<dbReference type="OMA" id="CINICAQ"/>
<evidence type="ECO:0000256" key="1">
    <source>
        <dbReference type="SAM" id="MobiDB-lite"/>
    </source>
</evidence>
<feature type="region of interest" description="Disordered" evidence="1">
    <location>
        <begin position="81"/>
        <end position="124"/>
    </location>
</feature>
<dbReference type="InterPro" id="IPR011333">
    <property type="entry name" value="SKP1/BTB/POZ_sf"/>
</dbReference>
<feature type="compositionally biased region" description="Basic residues" evidence="1">
    <location>
        <begin position="90"/>
        <end position="107"/>
    </location>
</feature>
<dbReference type="PaxDb" id="35128-Thaps2600"/>
<dbReference type="RefSeq" id="XP_002287903.1">
    <property type="nucleotide sequence ID" value="XM_002287867.1"/>
</dbReference>
<keyword evidence="3" id="KW-1185">Reference proteome</keyword>
<evidence type="ECO:0008006" key="4">
    <source>
        <dbReference type="Google" id="ProtNLM"/>
    </source>
</evidence>